<dbReference type="Proteomes" id="UP000576087">
    <property type="component" value="Unassembled WGS sequence"/>
</dbReference>
<reference evidence="4 5" key="1">
    <citation type="submission" date="2020-08" db="EMBL/GenBank/DDBJ databases">
        <title>Genomic Encyclopedia of Type Strains, Phase IV (KMG-V): Genome sequencing to study the core and pangenomes of soil and plant-associated prokaryotes.</title>
        <authorList>
            <person name="Whitman W."/>
        </authorList>
    </citation>
    <scope>NUCLEOTIDE SEQUENCE [LARGE SCALE GENOMIC DNA]</scope>
    <source>
        <strain evidence="2 5">SEMIA 444</strain>
        <strain evidence="1 4">SEMIA 448</strain>
        <strain evidence="3 6">SEMIA 452</strain>
    </source>
</reference>
<dbReference type="Proteomes" id="UP000524535">
    <property type="component" value="Unassembled WGS sequence"/>
</dbReference>
<evidence type="ECO:0000313" key="1">
    <source>
        <dbReference type="EMBL" id="MBB4347016.1"/>
    </source>
</evidence>
<sequence>MSDIEELNDKAALTVLREYIQSEIELFNIETDIKQNMDTVEAKLYRGEITNAEYERLWDAAIRHRLLERDRLEKRIPMLKSLLQAWDRGENVVIARLEMPD</sequence>
<dbReference type="EMBL" id="JACIGY010000001">
    <property type="protein sequence ID" value="MBB4410590.1"/>
    <property type="molecule type" value="Genomic_DNA"/>
</dbReference>
<accession>A0A7W6X9D6</accession>
<protein>
    <submittedName>
        <fullName evidence="2">Uncharacterized protein</fullName>
    </submittedName>
</protein>
<dbReference type="Proteomes" id="UP000520770">
    <property type="component" value="Unassembled WGS sequence"/>
</dbReference>
<evidence type="ECO:0000313" key="3">
    <source>
        <dbReference type="EMBL" id="MBB4445278.1"/>
    </source>
</evidence>
<dbReference type="AlphaFoldDB" id="A0A7W6X9D6"/>
<dbReference type="RefSeq" id="WP_183821263.1">
    <property type="nucleotide sequence ID" value="NZ_JACIGW010000001.1"/>
</dbReference>
<keyword evidence="5" id="KW-1185">Reference proteome</keyword>
<name>A0A7W6X9D6_9HYPH</name>
<organism evidence="2 5">
    <name type="scientific">Aliirhizobium cellulosilyticum</name>
    <dbReference type="NCBI Taxonomy" id="393664"/>
    <lineage>
        <taxon>Bacteria</taxon>
        <taxon>Pseudomonadati</taxon>
        <taxon>Pseudomonadota</taxon>
        <taxon>Alphaproteobacteria</taxon>
        <taxon>Hyphomicrobiales</taxon>
        <taxon>Rhizobiaceae</taxon>
        <taxon>Aliirhizobium</taxon>
    </lineage>
</organism>
<proteinExistence type="predicted"/>
<evidence type="ECO:0000313" key="4">
    <source>
        <dbReference type="Proteomes" id="UP000520770"/>
    </source>
</evidence>
<evidence type="ECO:0000313" key="6">
    <source>
        <dbReference type="Proteomes" id="UP000576087"/>
    </source>
</evidence>
<gene>
    <name evidence="2" type="ORF">GGE31_001061</name>
    <name evidence="1" type="ORF">GGE33_000724</name>
    <name evidence="3" type="ORF">GGE35_001060</name>
</gene>
<comment type="caution">
    <text evidence="2">The sequence shown here is derived from an EMBL/GenBank/DDBJ whole genome shotgun (WGS) entry which is preliminary data.</text>
</comment>
<dbReference type="EMBL" id="JACIGW010000001">
    <property type="protein sequence ID" value="MBB4347016.1"/>
    <property type="molecule type" value="Genomic_DNA"/>
</dbReference>
<evidence type="ECO:0000313" key="5">
    <source>
        <dbReference type="Proteomes" id="UP000524535"/>
    </source>
</evidence>
<evidence type="ECO:0000313" key="2">
    <source>
        <dbReference type="EMBL" id="MBB4410590.1"/>
    </source>
</evidence>
<dbReference type="EMBL" id="JACIHM010000001">
    <property type="protein sequence ID" value="MBB4445278.1"/>
    <property type="molecule type" value="Genomic_DNA"/>
</dbReference>